<dbReference type="Proteomes" id="UP000299102">
    <property type="component" value="Unassembled WGS sequence"/>
</dbReference>
<organism evidence="1 2">
    <name type="scientific">Eumeta variegata</name>
    <name type="common">Bagworm moth</name>
    <name type="synonym">Eumeta japonica</name>
    <dbReference type="NCBI Taxonomy" id="151549"/>
    <lineage>
        <taxon>Eukaryota</taxon>
        <taxon>Metazoa</taxon>
        <taxon>Ecdysozoa</taxon>
        <taxon>Arthropoda</taxon>
        <taxon>Hexapoda</taxon>
        <taxon>Insecta</taxon>
        <taxon>Pterygota</taxon>
        <taxon>Neoptera</taxon>
        <taxon>Endopterygota</taxon>
        <taxon>Lepidoptera</taxon>
        <taxon>Glossata</taxon>
        <taxon>Ditrysia</taxon>
        <taxon>Tineoidea</taxon>
        <taxon>Psychidae</taxon>
        <taxon>Oiketicinae</taxon>
        <taxon>Eumeta</taxon>
    </lineage>
</organism>
<dbReference type="EMBL" id="BGZK01002037">
    <property type="protein sequence ID" value="GBP89856.1"/>
    <property type="molecule type" value="Genomic_DNA"/>
</dbReference>
<name>A0A4C1ZMZ9_EUMVA</name>
<evidence type="ECO:0000313" key="1">
    <source>
        <dbReference type="EMBL" id="GBP89856.1"/>
    </source>
</evidence>
<proteinExistence type="predicted"/>
<dbReference type="AlphaFoldDB" id="A0A4C1ZMZ9"/>
<evidence type="ECO:0000313" key="2">
    <source>
        <dbReference type="Proteomes" id="UP000299102"/>
    </source>
</evidence>
<keyword evidence="2" id="KW-1185">Reference proteome</keyword>
<comment type="caution">
    <text evidence="1">The sequence shown here is derived from an EMBL/GenBank/DDBJ whole genome shotgun (WGS) entry which is preliminary data.</text>
</comment>
<accession>A0A4C1ZMZ9</accession>
<gene>
    <name evidence="1" type="ORF">EVAR_64229_1</name>
</gene>
<reference evidence="1 2" key="1">
    <citation type="journal article" date="2019" name="Commun. Biol.">
        <title>The bagworm genome reveals a unique fibroin gene that provides high tensile strength.</title>
        <authorList>
            <person name="Kono N."/>
            <person name="Nakamura H."/>
            <person name="Ohtoshi R."/>
            <person name="Tomita M."/>
            <person name="Numata K."/>
            <person name="Arakawa K."/>
        </authorList>
    </citation>
    <scope>NUCLEOTIDE SEQUENCE [LARGE SCALE GENOMIC DNA]</scope>
</reference>
<sequence length="214" mass="24815">MKLTDSTFIFLVLTQLYLPYIIVRTQKSRTAIRCSRGGHCRPWTFATAEESPVRCRSLRRDENSIAYLIREVIMLLEGREEKKVDEMQQRKVLLRVCILYFTEELVHSRAAEWLYHSIVYVQQSIQLYSKGLDAVRSFREDLGLGYATSYPPWSGIELATFSNQKRHFNIRPHPTEKLDTANSLPYVGQSVCGTRPSLPHTPSKDLIKKIAHKR</sequence>
<protein>
    <submittedName>
        <fullName evidence="1">Uncharacterized protein</fullName>
    </submittedName>
</protein>